<feature type="region of interest" description="Disordered" evidence="1">
    <location>
        <begin position="274"/>
        <end position="297"/>
    </location>
</feature>
<accession>A0AAN7TKU6</accession>
<organism evidence="2 3">
    <name type="scientific">Meristemomyces frigidus</name>
    <dbReference type="NCBI Taxonomy" id="1508187"/>
    <lineage>
        <taxon>Eukaryota</taxon>
        <taxon>Fungi</taxon>
        <taxon>Dikarya</taxon>
        <taxon>Ascomycota</taxon>
        <taxon>Pezizomycotina</taxon>
        <taxon>Dothideomycetes</taxon>
        <taxon>Dothideomycetidae</taxon>
        <taxon>Mycosphaerellales</taxon>
        <taxon>Teratosphaeriaceae</taxon>
        <taxon>Meristemomyces</taxon>
    </lineage>
</organism>
<dbReference type="EMBL" id="JAVRRL010000045">
    <property type="protein sequence ID" value="KAK5110851.1"/>
    <property type="molecule type" value="Genomic_DNA"/>
</dbReference>
<proteinExistence type="predicted"/>
<sequence>MAAQFAQKREHSPPVAEGSQKKRRLMWVLPQRNLFAPGLDFLATYQDSETSGVQKRVTEHHTTIECTASTPITLLAATSLHRQIAVPAEAGASIVNSGNSLITHTATEATPSPTLFTLPQEILDAIFDYAMAQTSKVKHVHPKQWESRERHQRHTIAGYTVRPYPGSMVQGLLVSKAYFASAAAAYIPANYRANKELQNKDVFFDKFSEDEIKQLAIYEQIVTHPSLLRFSAVPEPMSDVLPACRRTWVENVKAMEEAINKGLKLAALARSASDRKREDISSPTRNKCNGATVHSEDAVPKKSITNKVQKAQPPAKSCEPFRQERVHIQAQSNADAHREAEAEADANTGTDLVPALYTEFAAKPTIVTPTTSKHIEAHDDPRGQHNTNTKCGLPSLHVTGQIEHDICSLLEPILRVLVALTTFTSRGIPHEMERRYWLKRGLLIVGKHVSLLAEEAKFGSKADANAIWDYFALEYWPGSEKVPGYRLKDLFELIRGQHDARSSGDVAIKRVHRPHVSQARVASVSLAAGDNDRELEIVAHTEQDGHNEVSDGKEATASKKTTFALTKPVLISSKSELGVNASTQTTNHYIHAASQTMNHYANAAAQTTNRYANAATQTTPADARTERRMIEAFYSDTLRADKG</sequence>
<protein>
    <submittedName>
        <fullName evidence="2">Uncharacterized protein</fullName>
    </submittedName>
</protein>
<dbReference type="AlphaFoldDB" id="A0AAN7TKU6"/>
<evidence type="ECO:0000313" key="3">
    <source>
        <dbReference type="Proteomes" id="UP001310890"/>
    </source>
</evidence>
<name>A0AAN7TKU6_9PEZI</name>
<evidence type="ECO:0000313" key="2">
    <source>
        <dbReference type="EMBL" id="KAK5110851.1"/>
    </source>
</evidence>
<evidence type="ECO:0000256" key="1">
    <source>
        <dbReference type="SAM" id="MobiDB-lite"/>
    </source>
</evidence>
<reference evidence="2" key="1">
    <citation type="submission" date="2023-08" db="EMBL/GenBank/DDBJ databases">
        <title>Black Yeasts Isolated from many extreme environments.</title>
        <authorList>
            <person name="Coleine C."/>
            <person name="Stajich J.E."/>
            <person name="Selbmann L."/>
        </authorList>
    </citation>
    <scope>NUCLEOTIDE SEQUENCE</scope>
    <source>
        <strain evidence="2">CCFEE 5401</strain>
    </source>
</reference>
<comment type="caution">
    <text evidence="2">The sequence shown here is derived from an EMBL/GenBank/DDBJ whole genome shotgun (WGS) entry which is preliminary data.</text>
</comment>
<gene>
    <name evidence="2" type="ORF">LTR62_005562</name>
</gene>
<dbReference type="Proteomes" id="UP001310890">
    <property type="component" value="Unassembled WGS sequence"/>
</dbReference>
<feature type="region of interest" description="Disordered" evidence="1">
    <location>
        <begin position="1"/>
        <end position="21"/>
    </location>
</feature>